<dbReference type="KEGG" id="mmag:MMAD_10230"/>
<evidence type="ECO:0000256" key="2">
    <source>
        <dbReference type="ARBA" id="ARBA00022643"/>
    </source>
</evidence>
<keyword evidence="7" id="KW-1185">Reference proteome</keyword>
<reference evidence="6 7" key="1">
    <citation type="journal article" date="2019" name="Emerg. Microbes Infect.">
        <title>Comprehensive subspecies identification of 175 nontuberculous mycobacteria species based on 7547 genomic profiles.</title>
        <authorList>
            <person name="Matsumoto Y."/>
            <person name="Kinjo T."/>
            <person name="Motooka D."/>
            <person name="Nabeya D."/>
            <person name="Jung N."/>
            <person name="Uechi K."/>
            <person name="Horii T."/>
            <person name="Iida T."/>
            <person name="Fujita J."/>
            <person name="Nakamura S."/>
        </authorList>
    </citation>
    <scope>NUCLEOTIDE SEQUENCE [LARGE SCALE GENOMIC DNA]</scope>
    <source>
        <strain evidence="6 7">JCM 13574</strain>
    </source>
</reference>
<gene>
    <name evidence="6" type="primary">ssuD_2</name>
    <name evidence="6" type="ORF">MMAD_10230</name>
</gene>
<proteinExistence type="predicted"/>
<sequence length="322" mass="34818">MDFRLWSGPNNGATYDDLLRSAQLAETLGYSGYFLADHLSPFVGDGLPGPTDVWTTLAGLARETSRIRLGPLVTSATFRHPGQLAIVVAQVDAMSGGRVDFGIGAGYFEAEHRAYGIPFPPAGERFDRLEESLEAMTGLWQTPAGQRYRFAGAHVHIDVSDAPPVPLQQPWPPIIVGGTGRKRTPAIAARYADEFNLQTTRRRAPVPEDWLKTRDVAAQIERVRTAAEAAGRDPGAITFSMSAAIGVGRTSAEAADRLDARHYGDQTFDGAAFHGSPAEVVDAFGPYVDMGIDRVYVRAPIRVEALADNFELLAAEVARQLV</sequence>
<dbReference type="InterPro" id="IPR011251">
    <property type="entry name" value="Luciferase-like_dom"/>
</dbReference>
<accession>A0A7I7XDZ5</accession>
<dbReference type="Pfam" id="PF00296">
    <property type="entry name" value="Bac_luciferase"/>
    <property type="match status" value="1"/>
</dbReference>
<dbReference type="Proteomes" id="UP000466517">
    <property type="component" value="Chromosome"/>
</dbReference>
<dbReference type="Gene3D" id="3.20.20.30">
    <property type="entry name" value="Luciferase-like domain"/>
    <property type="match status" value="1"/>
</dbReference>
<evidence type="ECO:0000259" key="5">
    <source>
        <dbReference type="Pfam" id="PF00296"/>
    </source>
</evidence>
<dbReference type="GO" id="GO:0046306">
    <property type="term" value="P:alkanesulfonate catabolic process"/>
    <property type="evidence" value="ECO:0007669"/>
    <property type="project" value="TreeGrafter"/>
</dbReference>
<feature type="domain" description="Luciferase-like" evidence="5">
    <location>
        <begin position="4"/>
        <end position="263"/>
    </location>
</feature>
<organism evidence="6 7">
    <name type="scientific">Mycolicibacterium madagascariense</name>
    <dbReference type="NCBI Taxonomy" id="212765"/>
    <lineage>
        <taxon>Bacteria</taxon>
        <taxon>Bacillati</taxon>
        <taxon>Actinomycetota</taxon>
        <taxon>Actinomycetes</taxon>
        <taxon>Mycobacteriales</taxon>
        <taxon>Mycobacteriaceae</taxon>
        <taxon>Mycolicibacterium</taxon>
    </lineage>
</organism>
<evidence type="ECO:0000313" key="6">
    <source>
        <dbReference type="EMBL" id="BBZ26728.1"/>
    </source>
</evidence>
<keyword evidence="3" id="KW-0560">Oxidoreductase</keyword>
<dbReference type="AlphaFoldDB" id="A0A7I7XDZ5"/>
<keyword evidence="1" id="KW-0285">Flavoprotein</keyword>
<dbReference type="InterPro" id="IPR050172">
    <property type="entry name" value="SsuD_RutA_monooxygenase"/>
</dbReference>
<protein>
    <submittedName>
        <fullName evidence="6">LLM class F420-dependent oxidoreductase</fullName>
    </submittedName>
</protein>
<keyword evidence="2" id="KW-0288">FMN</keyword>
<evidence type="ECO:0000256" key="4">
    <source>
        <dbReference type="ARBA" id="ARBA00023033"/>
    </source>
</evidence>
<dbReference type="SUPFAM" id="SSF51679">
    <property type="entry name" value="Bacterial luciferase-like"/>
    <property type="match status" value="1"/>
</dbReference>
<keyword evidence="4" id="KW-0503">Monooxygenase</keyword>
<dbReference type="InterPro" id="IPR019952">
    <property type="entry name" value="F420_OxRdatse_Rv1855c_pred"/>
</dbReference>
<dbReference type="GO" id="GO:0008726">
    <property type="term" value="F:alkanesulfonate monooxygenase activity"/>
    <property type="evidence" value="ECO:0007669"/>
    <property type="project" value="TreeGrafter"/>
</dbReference>
<evidence type="ECO:0000256" key="3">
    <source>
        <dbReference type="ARBA" id="ARBA00023002"/>
    </source>
</evidence>
<name>A0A7I7XDZ5_9MYCO</name>
<dbReference type="InterPro" id="IPR036661">
    <property type="entry name" value="Luciferase-like_sf"/>
</dbReference>
<evidence type="ECO:0000256" key="1">
    <source>
        <dbReference type="ARBA" id="ARBA00022630"/>
    </source>
</evidence>
<dbReference type="NCBIfam" id="TIGR03560">
    <property type="entry name" value="F420_Rv1855c"/>
    <property type="match status" value="1"/>
</dbReference>
<dbReference type="RefSeq" id="WP_163733397.1">
    <property type="nucleotide sequence ID" value="NZ_AP022610.1"/>
</dbReference>
<dbReference type="PANTHER" id="PTHR42847:SF4">
    <property type="entry name" value="ALKANESULFONATE MONOOXYGENASE-RELATED"/>
    <property type="match status" value="1"/>
</dbReference>
<evidence type="ECO:0000313" key="7">
    <source>
        <dbReference type="Proteomes" id="UP000466517"/>
    </source>
</evidence>
<dbReference type="PANTHER" id="PTHR42847">
    <property type="entry name" value="ALKANESULFONATE MONOOXYGENASE"/>
    <property type="match status" value="1"/>
</dbReference>
<dbReference type="EMBL" id="AP022610">
    <property type="protein sequence ID" value="BBZ26728.1"/>
    <property type="molecule type" value="Genomic_DNA"/>
</dbReference>